<keyword evidence="5" id="KW-0694">RNA-binding</keyword>
<evidence type="ECO:0000313" key="11">
    <source>
        <dbReference type="Proteomes" id="UP001153069"/>
    </source>
</evidence>
<dbReference type="InterPro" id="IPR036187">
    <property type="entry name" value="DNA_mismatch_repair_MutS_sf"/>
</dbReference>
<dbReference type="GO" id="GO:0005524">
    <property type="term" value="F:ATP binding"/>
    <property type="evidence" value="ECO:0007669"/>
    <property type="project" value="UniProtKB-KW"/>
</dbReference>
<dbReference type="Pfam" id="PF00488">
    <property type="entry name" value="MutS_V"/>
    <property type="match status" value="1"/>
</dbReference>
<dbReference type="InterPro" id="IPR027417">
    <property type="entry name" value="P-loop_NTPase"/>
</dbReference>
<evidence type="ECO:0000256" key="7">
    <source>
        <dbReference type="SAM" id="Coils"/>
    </source>
</evidence>
<feature type="region of interest" description="Disordered" evidence="8">
    <location>
        <begin position="119"/>
        <end position="146"/>
    </location>
</feature>
<dbReference type="Gene3D" id="3.30.1370.110">
    <property type="match status" value="1"/>
</dbReference>
<evidence type="ECO:0000313" key="10">
    <source>
        <dbReference type="EMBL" id="CAB9499117.1"/>
    </source>
</evidence>
<keyword evidence="10" id="KW-0540">Nuclease</keyword>
<dbReference type="InterPro" id="IPR036063">
    <property type="entry name" value="Smr_dom_sf"/>
</dbReference>
<evidence type="ECO:0000256" key="5">
    <source>
        <dbReference type="ARBA" id="ARBA00022884"/>
    </source>
</evidence>
<keyword evidence="2" id="KW-0547">Nucleotide-binding</keyword>
<dbReference type="GO" id="GO:0045910">
    <property type="term" value="P:negative regulation of DNA recombination"/>
    <property type="evidence" value="ECO:0007669"/>
    <property type="project" value="InterPro"/>
</dbReference>
<name>A0A9N8DA67_9STRA</name>
<keyword evidence="4" id="KW-0067">ATP-binding</keyword>
<dbReference type="GO" id="GO:0004519">
    <property type="term" value="F:endonuclease activity"/>
    <property type="evidence" value="ECO:0007669"/>
    <property type="project" value="UniProtKB-KW"/>
</dbReference>
<dbReference type="PROSITE" id="PS00486">
    <property type="entry name" value="DNA_MISMATCH_REPAIR_2"/>
    <property type="match status" value="1"/>
</dbReference>
<gene>
    <name evidence="10" type="ORF">SEMRO_54_G031760.1</name>
</gene>
<dbReference type="InterPro" id="IPR007696">
    <property type="entry name" value="DNA_mismatch_repair_MutS_core"/>
</dbReference>
<dbReference type="PANTHER" id="PTHR48466">
    <property type="entry name" value="OS10G0509000 PROTEIN-RELATED"/>
    <property type="match status" value="1"/>
</dbReference>
<keyword evidence="1" id="KW-0699">rRNA-binding</keyword>
<dbReference type="PROSITE" id="PS50828">
    <property type="entry name" value="SMR"/>
    <property type="match status" value="1"/>
</dbReference>
<evidence type="ECO:0000259" key="9">
    <source>
        <dbReference type="PROSITE" id="PS50828"/>
    </source>
</evidence>
<feature type="compositionally biased region" description="Polar residues" evidence="8">
    <location>
        <begin position="125"/>
        <end position="142"/>
    </location>
</feature>
<evidence type="ECO:0000256" key="4">
    <source>
        <dbReference type="ARBA" id="ARBA00022840"/>
    </source>
</evidence>
<sequence>MALLTMTHKPSFLIGVVIVCIGATKVIAFTTCTITTCSNPSDNLQSSIRDTWLFSSQQPQDAAEVRAGADGYSLLRQPVNWDADEDPTFDAPSALLEEDEKGIRKEDSLWWNNNIKGIGMKGDQTKNNGNDNNMQGRASSSVPVPEEDEDLDLYQRSLDTLDFPRVLKALNQECTTVPARRIVQEASHFHNLPEAKKKAPKKKHQQSYVPLIAESVEGVQERYKAVEEMQWLLSNGDGKDIRLDDGFFRNRKGYKVDVGGRGPPLQGMSFNLQAVLEIADDGKVLEGPEILEVSSIMDALEDVLLWSESVQKINDLSFVELPKLVNDVTVNTTLQDLLHNAFDKKGRLSGTTFPVLGALREKVRTLKRDIMSTLDNILAMPSIQSKLALESGGSLYSEVSGGRLVIPVASKYASSVGIVHDTSRSEKTVYVEPTEIVGPTNELRQTESELRQEEARVWRDLTEQILKNRIDLEASVSAIGQLDLVTARLRLGEKLEGIIPLVRDEGVVSLRDAKHPVLLLREIENVVGSDIDLGADGNQGLVLTGPNAGGKTVILKLLGLIALLSRGGIPVPAAATSSNGDRQDNYVPRVDFFDPVLADIGDLQSVGGDLSTFSGHLLVCREILSNSGENALVLMDELGSGTDPNQGVAIAQALMEELLETGARVVITTHYLQLKQLAASDDRFAVAGMQFVNGRPTYKLLPGTVGESFALAVAERLMLPASVLERANELLDSETRQMGDLIRELEDQRALVDQQNRELEAKKKEMGALELKIKEEKMRLEKKQLTARRDEAKKFAKKLEEKEQVLEDILEKLKQDPSRRVLANSWNDIKFVKRDALSDAENVGSVLAKKAKAAEAMKDAQAELVPLAELREKPDLQPGGKLVVCQSGSLFGREATIVSSQRNRVTVQIVSLPGVTMGLKLTDVALPPSKGTVTFKASQAASSLVVDRKSSISKAAEKALQAERRGAQSAASSTNAGASSAKVIMRTDANTVDVRGCNLLEAQEEAKAKFSSALMSGRPVVYILHGHGTGGVLKSKIRGWLKTERTLVKKFEPADKADGGDAFTRVELK</sequence>
<comment type="caution">
    <text evidence="10">The sequence shown here is derived from an EMBL/GenBank/DDBJ whole genome shotgun (WGS) entry which is preliminary data.</text>
</comment>
<dbReference type="EMBL" id="CAICTM010000053">
    <property type="protein sequence ID" value="CAB9499117.1"/>
    <property type="molecule type" value="Genomic_DNA"/>
</dbReference>
<dbReference type="Proteomes" id="UP001153069">
    <property type="component" value="Unassembled WGS sequence"/>
</dbReference>
<protein>
    <submittedName>
        <fullName evidence="10">Endonuclease MutS2</fullName>
    </submittedName>
</protein>
<keyword evidence="3" id="KW-0378">Hydrolase</keyword>
<evidence type="ECO:0000256" key="8">
    <source>
        <dbReference type="SAM" id="MobiDB-lite"/>
    </source>
</evidence>
<dbReference type="AlphaFoldDB" id="A0A9N8DA67"/>
<evidence type="ECO:0000256" key="6">
    <source>
        <dbReference type="ARBA" id="ARBA00023125"/>
    </source>
</evidence>
<reference evidence="10" key="1">
    <citation type="submission" date="2020-06" db="EMBL/GenBank/DDBJ databases">
        <authorList>
            <consortium name="Plant Systems Biology data submission"/>
        </authorList>
    </citation>
    <scope>NUCLEOTIDE SEQUENCE</scope>
    <source>
        <strain evidence="10">D6</strain>
    </source>
</reference>
<dbReference type="NCBIfam" id="TIGR01069">
    <property type="entry name" value="mutS2"/>
    <property type="match status" value="1"/>
</dbReference>
<evidence type="ECO:0000256" key="1">
    <source>
        <dbReference type="ARBA" id="ARBA00022730"/>
    </source>
</evidence>
<feature type="domain" description="Smr" evidence="9">
    <location>
        <begin position="992"/>
        <end position="1069"/>
    </location>
</feature>
<keyword evidence="11" id="KW-1185">Reference proteome</keyword>
<dbReference type="InterPro" id="IPR005747">
    <property type="entry name" value="MutS2"/>
</dbReference>
<dbReference type="SMART" id="SM00534">
    <property type="entry name" value="MUTSac"/>
    <property type="match status" value="1"/>
</dbReference>
<feature type="coiled-coil region" evidence="7">
    <location>
        <begin position="724"/>
        <end position="816"/>
    </location>
</feature>
<dbReference type="GO" id="GO:0030983">
    <property type="term" value="F:mismatched DNA binding"/>
    <property type="evidence" value="ECO:0007669"/>
    <property type="project" value="InterPro"/>
</dbReference>
<dbReference type="InterPro" id="IPR000432">
    <property type="entry name" value="DNA_mismatch_repair_MutS_C"/>
</dbReference>
<dbReference type="GO" id="GO:0016887">
    <property type="term" value="F:ATP hydrolysis activity"/>
    <property type="evidence" value="ECO:0007669"/>
    <property type="project" value="InterPro"/>
</dbReference>
<dbReference type="Pfam" id="PF01713">
    <property type="entry name" value="Smr"/>
    <property type="match status" value="1"/>
</dbReference>
<evidence type="ECO:0000256" key="3">
    <source>
        <dbReference type="ARBA" id="ARBA00022801"/>
    </source>
</evidence>
<dbReference type="GO" id="GO:0140664">
    <property type="term" value="F:ATP-dependent DNA damage sensor activity"/>
    <property type="evidence" value="ECO:0007669"/>
    <property type="project" value="InterPro"/>
</dbReference>
<dbReference type="GO" id="GO:0019843">
    <property type="term" value="F:rRNA binding"/>
    <property type="evidence" value="ECO:0007669"/>
    <property type="project" value="UniProtKB-KW"/>
</dbReference>
<dbReference type="InterPro" id="IPR045076">
    <property type="entry name" value="MutS"/>
</dbReference>
<dbReference type="SUPFAM" id="SSF48334">
    <property type="entry name" value="DNA repair protein MutS, domain III"/>
    <property type="match status" value="1"/>
</dbReference>
<dbReference type="OrthoDB" id="1924787at2759"/>
<evidence type="ECO:0000256" key="2">
    <source>
        <dbReference type="ARBA" id="ARBA00022741"/>
    </source>
</evidence>
<keyword evidence="10" id="KW-0255">Endonuclease</keyword>
<organism evidence="10 11">
    <name type="scientific">Seminavis robusta</name>
    <dbReference type="NCBI Taxonomy" id="568900"/>
    <lineage>
        <taxon>Eukaryota</taxon>
        <taxon>Sar</taxon>
        <taxon>Stramenopiles</taxon>
        <taxon>Ochrophyta</taxon>
        <taxon>Bacillariophyta</taxon>
        <taxon>Bacillariophyceae</taxon>
        <taxon>Bacillariophycidae</taxon>
        <taxon>Naviculales</taxon>
        <taxon>Naviculaceae</taxon>
        <taxon>Seminavis</taxon>
    </lineage>
</organism>
<proteinExistence type="predicted"/>
<keyword evidence="6" id="KW-0238">DNA-binding</keyword>
<accession>A0A9N8DA67</accession>
<dbReference type="InterPro" id="IPR002625">
    <property type="entry name" value="Smr_dom"/>
</dbReference>
<keyword evidence="7" id="KW-0175">Coiled coil</keyword>
<dbReference type="Gene3D" id="3.40.50.300">
    <property type="entry name" value="P-loop containing nucleotide triphosphate hydrolases"/>
    <property type="match status" value="1"/>
</dbReference>
<dbReference type="SUPFAM" id="SSF52540">
    <property type="entry name" value="P-loop containing nucleoside triphosphate hydrolases"/>
    <property type="match status" value="1"/>
</dbReference>
<dbReference type="SMART" id="SM00533">
    <property type="entry name" value="MUTSd"/>
    <property type="match status" value="1"/>
</dbReference>
<dbReference type="PANTHER" id="PTHR48466:SF2">
    <property type="entry name" value="OS10G0509000 PROTEIN"/>
    <property type="match status" value="1"/>
</dbReference>
<dbReference type="GO" id="GO:0006298">
    <property type="term" value="P:mismatch repair"/>
    <property type="evidence" value="ECO:0007669"/>
    <property type="project" value="InterPro"/>
</dbReference>